<feature type="compositionally biased region" description="Low complexity" evidence="1">
    <location>
        <begin position="336"/>
        <end position="345"/>
    </location>
</feature>
<sequence length="546" mass="58038">MAKLALYTLLALFSASHLSSALQVTPDSPCSSVCQDSPDLDASDPNSSTTKNSDITCKDAAYSGPVGTKFQSCMACLQTSTFSQGSESDTMWFLYNLRYTAAYCVFGFPNATDVQSTPCTTSTACGMLKAAMEHGIQDPKGTTAYSYCSAGDGHAMDFTNFDTCIPCLSAEGKNDYLANYFRALDAGCRQQPALGTLLGLSDTIFSETEISIVDPASLNGDEDGKPGLTVPVIVGIVVGVIAFLLIAAGITFVCLRRRRNKRVRASAQADYYAQVNNRHHSSMSFQCQTHMASPRLWPGTEEGLSTPMAEHPDFQPHRSSTWKPPYPQIDEEEDTTTTTATTTAHPTHHHPKPPAHPTMPLHITTTIPPTPPPQAYTSPSSAERTYHSPSDFRSPLSAESVRSTSALLPALRPYVPAEHGVHTTAAAASPTASTTTTSPATAPGTGMTPLLRSQAWPLPASEQTPGRNRESGIAAGRRPVIRLDSSAVDTSVSPSPPPPPPPQLKTSSSRGSGVLAVGGRKSPRVTGSPVESWEIRTAFAAPPGRR</sequence>
<dbReference type="GeneID" id="87838497"/>
<name>A0AAE0LVH9_9PEZI</name>
<organism evidence="4 5">
    <name type="scientific">Chaetomium fimeti</name>
    <dbReference type="NCBI Taxonomy" id="1854472"/>
    <lineage>
        <taxon>Eukaryota</taxon>
        <taxon>Fungi</taxon>
        <taxon>Dikarya</taxon>
        <taxon>Ascomycota</taxon>
        <taxon>Pezizomycotina</taxon>
        <taxon>Sordariomycetes</taxon>
        <taxon>Sordariomycetidae</taxon>
        <taxon>Sordariales</taxon>
        <taxon>Chaetomiaceae</taxon>
        <taxon>Chaetomium</taxon>
    </lineage>
</organism>
<feature type="region of interest" description="Disordered" evidence="1">
    <location>
        <begin position="299"/>
        <end position="398"/>
    </location>
</feature>
<dbReference type="AlphaFoldDB" id="A0AAE0LVH9"/>
<feature type="signal peptide" evidence="3">
    <location>
        <begin position="1"/>
        <end position="21"/>
    </location>
</feature>
<gene>
    <name evidence="4" type="ORF">B0H64DRAFT_355066</name>
</gene>
<feature type="compositionally biased region" description="Low complexity" evidence="1">
    <location>
        <begin position="358"/>
        <end position="367"/>
    </location>
</feature>
<evidence type="ECO:0000313" key="5">
    <source>
        <dbReference type="Proteomes" id="UP001278766"/>
    </source>
</evidence>
<feature type="chain" id="PRO_5041951553" description="LPXTG-domain-containing protein" evidence="3">
    <location>
        <begin position="22"/>
        <end position="546"/>
    </location>
</feature>
<keyword evidence="3" id="KW-0732">Signal</keyword>
<dbReference type="EMBL" id="JAUEPN010000002">
    <property type="protein sequence ID" value="KAK3299191.1"/>
    <property type="molecule type" value="Genomic_DNA"/>
</dbReference>
<reference evidence="4" key="1">
    <citation type="journal article" date="2023" name="Mol. Phylogenet. Evol.">
        <title>Genome-scale phylogeny and comparative genomics of the fungal order Sordariales.</title>
        <authorList>
            <person name="Hensen N."/>
            <person name="Bonometti L."/>
            <person name="Westerberg I."/>
            <person name="Brannstrom I.O."/>
            <person name="Guillou S."/>
            <person name="Cros-Aarteil S."/>
            <person name="Calhoun S."/>
            <person name="Haridas S."/>
            <person name="Kuo A."/>
            <person name="Mondo S."/>
            <person name="Pangilinan J."/>
            <person name="Riley R."/>
            <person name="LaButti K."/>
            <person name="Andreopoulos B."/>
            <person name="Lipzen A."/>
            <person name="Chen C."/>
            <person name="Yan M."/>
            <person name="Daum C."/>
            <person name="Ng V."/>
            <person name="Clum A."/>
            <person name="Steindorff A."/>
            <person name="Ohm R.A."/>
            <person name="Martin F."/>
            <person name="Silar P."/>
            <person name="Natvig D.O."/>
            <person name="Lalanne C."/>
            <person name="Gautier V."/>
            <person name="Ament-Velasquez S.L."/>
            <person name="Kruys A."/>
            <person name="Hutchinson M.I."/>
            <person name="Powell A.J."/>
            <person name="Barry K."/>
            <person name="Miller A.N."/>
            <person name="Grigoriev I.V."/>
            <person name="Debuchy R."/>
            <person name="Gladieux P."/>
            <person name="Hiltunen Thoren M."/>
            <person name="Johannesson H."/>
        </authorList>
    </citation>
    <scope>NUCLEOTIDE SEQUENCE</scope>
    <source>
        <strain evidence="4">CBS 168.71</strain>
    </source>
</reference>
<keyword evidence="2" id="KW-0812">Transmembrane</keyword>
<accession>A0AAE0LVH9</accession>
<protein>
    <recommendedName>
        <fullName evidence="6">LPXTG-domain-containing protein</fullName>
    </recommendedName>
</protein>
<keyword evidence="2" id="KW-0472">Membrane</keyword>
<feature type="transmembrane region" description="Helical" evidence="2">
    <location>
        <begin position="232"/>
        <end position="255"/>
    </location>
</feature>
<evidence type="ECO:0000256" key="3">
    <source>
        <dbReference type="SAM" id="SignalP"/>
    </source>
</evidence>
<reference evidence="4" key="2">
    <citation type="submission" date="2023-06" db="EMBL/GenBank/DDBJ databases">
        <authorList>
            <consortium name="Lawrence Berkeley National Laboratory"/>
            <person name="Haridas S."/>
            <person name="Hensen N."/>
            <person name="Bonometti L."/>
            <person name="Westerberg I."/>
            <person name="Brannstrom I.O."/>
            <person name="Guillou S."/>
            <person name="Cros-Aarteil S."/>
            <person name="Calhoun S."/>
            <person name="Kuo A."/>
            <person name="Mondo S."/>
            <person name="Pangilinan J."/>
            <person name="Riley R."/>
            <person name="Labutti K."/>
            <person name="Andreopoulos B."/>
            <person name="Lipzen A."/>
            <person name="Chen C."/>
            <person name="Yanf M."/>
            <person name="Daum C."/>
            <person name="Ng V."/>
            <person name="Clum A."/>
            <person name="Steindorff A."/>
            <person name="Ohm R."/>
            <person name="Martin F."/>
            <person name="Silar P."/>
            <person name="Natvig D."/>
            <person name="Lalanne C."/>
            <person name="Gautier V."/>
            <person name="Ament-Velasquez S.L."/>
            <person name="Kruys A."/>
            <person name="Hutchinson M.I."/>
            <person name="Powell A.J."/>
            <person name="Barry K."/>
            <person name="Miller A.N."/>
            <person name="Grigoriev I.V."/>
            <person name="Debuchy R."/>
            <person name="Gladieux P."/>
            <person name="Thoren M.H."/>
            <person name="Johannesson H."/>
        </authorList>
    </citation>
    <scope>NUCLEOTIDE SEQUENCE</scope>
    <source>
        <strain evidence="4">CBS 168.71</strain>
    </source>
</reference>
<keyword evidence="5" id="KW-1185">Reference proteome</keyword>
<dbReference type="Proteomes" id="UP001278766">
    <property type="component" value="Unassembled WGS sequence"/>
</dbReference>
<feature type="compositionally biased region" description="Low complexity" evidence="1">
    <location>
        <begin position="424"/>
        <end position="443"/>
    </location>
</feature>
<evidence type="ECO:0000256" key="2">
    <source>
        <dbReference type="SAM" id="Phobius"/>
    </source>
</evidence>
<feature type="region of interest" description="Disordered" evidence="1">
    <location>
        <begin position="424"/>
        <end position="546"/>
    </location>
</feature>
<keyword evidence="2" id="KW-1133">Transmembrane helix</keyword>
<feature type="compositionally biased region" description="Pro residues" evidence="1">
    <location>
        <begin position="494"/>
        <end position="503"/>
    </location>
</feature>
<evidence type="ECO:0000313" key="4">
    <source>
        <dbReference type="EMBL" id="KAK3299191.1"/>
    </source>
</evidence>
<evidence type="ECO:0008006" key="6">
    <source>
        <dbReference type="Google" id="ProtNLM"/>
    </source>
</evidence>
<comment type="caution">
    <text evidence="4">The sequence shown here is derived from an EMBL/GenBank/DDBJ whole genome shotgun (WGS) entry which is preliminary data.</text>
</comment>
<evidence type="ECO:0000256" key="1">
    <source>
        <dbReference type="SAM" id="MobiDB-lite"/>
    </source>
</evidence>
<proteinExistence type="predicted"/>
<dbReference type="RefSeq" id="XP_062662705.1">
    <property type="nucleotide sequence ID" value="XM_062801549.1"/>
</dbReference>